<dbReference type="InterPro" id="IPR002938">
    <property type="entry name" value="FAD-bd"/>
</dbReference>
<keyword evidence="5" id="KW-0274">FAD</keyword>
<dbReference type="InterPro" id="IPR050121">
    <property type="entry name" value="Cytochrome_P450_monoxygenase"/>
</dbReference>
<sequence>MLDSTYIRLVFLVVCAELFRRLYKVLTIGFTGPLSKVPGPFWNKISPVPWRVEFLRGTAFLLAQDLHRKYGDIVRVAPNLVLVSDASSVHKVLSELDLQKSPLYEKYRQKPHIATLFTERDKAKYRVRRRLLSNGFSISYLKALEPLMLDCIQVLQDVLEERCSVEDGAAVVNIYDLISSLASDIMSESSFGGSFGLVRHGHHPLKTRITNYMKKAALFQTIPLLNLVSTPRDEELDATVQSILDKRLHSEKLDGRKDLLQILLEASAESPDTLSQEHIKAEMFVFLLAGSDTSAATATFCLMKLLENPTAHRTLVQELETLLPGRNDLIVDERSRNLPYLNAVIYETLRLLPPAAGGFARQVSTPIVLQDYALPEGTLVTADTTTLHRDPRVWPDPDAFIPERWIDGHKGVRASERNWYPFSAGSRTCIGKQWDPIPYSQSLILGQLLSASPDIEAQVYERNNESEDRLAGYRIQLSLETLELLKTHLPVETWDRVLPSVGKTPKEGYYHSCFMRPDGHIFYTYLPDEFRSTAAVSRLRLRKGLLHGSAKFLRLGKKFSGYEELEDGLVRAHFTDGSSCVCDLLIGADGISSRVRRKLLPHIKTVQTDMAIIYFKVPYTREVESMIPYKTGCLVLYPNGQEITIMTWQNPEQPYAKGLDPEHIEPETSYVMVGFGSRLDSFINRSKPPTEMSSSELKEECIARVHEHPTHSSIKALVELIVTDSCYTNIFRMVDVPRAWDSDRVTLAGDAAFNMAPFLGKGAACAMMDAIDLAKTIIGLPQATAQDRRLMLRQYVNTMRERRLKERKRSAFVMNICFFGTTTFRAALRDYGMEVANLWLTSSISTKMLLMAIGLKNGGPDGDFPLSFLDTYFMPIDLILVLRGNLDRDRFCQSLSETLSFYYPVCGRFQRPSQTTQGELRLQLYNSVPIFWLPDSKSAFRRYNWKSFVKSVSTSRIIKGQGTPLLQVTVTHLPDTSQSVIGVSFCHLLGDASSLCSFLKAWSDIYTTGTMLNSPPALERIRFSTEAVAIPTPVDKIPQRLPRRSQRFAPKMLSKIKAYGPLAYAVVFKTLEYARFRISSSDLAILSEKVQSRLLPATCSTQDAFKAYLLKALNRFVYNGLTALPRITRIVTIVDARKVREVSKTYFGNCITAVDTPYLPASKSLAEIALAVRDGILSLSPEALRAGDDWIQAIQSANGLMMLTPAFDPDTLYVNDWTKISVESVDFGLHQDLFCQPLEVENLPVRNWCMIYRANDHQGSDELRFAYEAQVAVPRGKATSLVEGVTSDIDEGFAEYFW</sequence>
<dbReference type="SUPFAM" id="SSF48264">
    <property type="entry name" value="Cytochrome P450"/>
    <property type="match status" value="1"/>
</dbReference>
<dbReference type="InterPro" id="IPR036396">
    <property type="entry name" value="Cyt_P450_sf"/>
</dbReference>
<evidence type="ECO:0000256" key="5">
    <source>
        <dbReference type="ARBA" id="ARBA00022827"/>
    </source>
</evidence>
<proteinExistence type="inferred from homology"/>
<dbReference type="PROSITE" id="PS00086">
    <property type="entry name" value="CYTOCHROME_P450"/>
    <property type="match status" value="1"/>
</dbReference>
<evidence type="ECO:0000256" key="3">
    <source>
        <dbReference type="ARBA" id="ARBA00022630"/>
    </source>
</evidence>
<dbReference type="Gene3D" id="3.30.559.10">
    <property type="entry name" value="Chloramphenicol acetyltransferase-like domain"/>
    <property type="match status" value="2"/>
</dbReference>
<dbReference type="GO" id="GO:0016705">
    <property type="term" value="F:oxidoreductase activity, acting on paired donors, with incorporation or reduction of molecular oxygen"/>
    <property type="evidence" value="ECO:0007669"/>
    <property type="project" value="InterPro"/>
</dbReference>
<dbReference type="InterPro" id="IPR036188">
    <property type="entry name" value="FAD/NAD-bd_sf"/>
</dbReference>
<name>A0A8H6E5A5_PETAA</name>
<comment type="similarity">
    <text evidence="2">Belongs to the cytochrome P450 family.</text>
</comment>
<dbReference type="Pfam" id="PF02458">
    <property type="entry name" value="Transferase"/>
    <property type="match status" value="1"/>
</dbReference>
<dbReference type="InterPro" id="IPR023213">
    <property type="entry name" value="CAT-like_dom_sf"/>
</dbReference>
<evidence type="ECO:0000256" key="1">
    <source>
        <dbReference type="ARBA" id="ARBA00001971"/>
    </source>
</evidence>
<keyword evidence="4 9" id="KW-0479">Metal-binding</keyword>
<organism evidence="11 12">
    <name type="scientific">Petromyces alliaceus</name>
    <name type="common">Aspergillus alliaceus</name>
    <dbReference type="NCBI Taxonomy" id="209559"/>
    <lineage>
        <taxon>Eukaryota</taxon>
        <taxon>Fungi</taxon>
        <taxon>Dikarya</taxon>
        <taxon>Ascomycota</taxon>
        <taxon>Pezizomycotina</taxon>
        <taxon>Eurotiomycetes</taxon>
        <taxon>Eurotiomycetidae</taxon>
        <taxon>Eurotiales</taxon>
        <taxon>Aspergillaceae</taxon>
        <taxon>Aspergillus</taxon>
        <taxon>Aspergillus subgen. Circumdati</taxon>
    </lineage>
</organism>
<protein>
    <recommendedName>
        <fullName evidence="10">FAD-binding domain-containing protein</fullName>
    </recommendedName>
</protein>
<evidence type="ECO:0000256" key="4">
    <source>
        <dbReference type="ARBA" id="ARBA00022723"/>
    </source>
</evidence>
<dbReference type="Pfam" id="PF00067">
    <property type="entry name" value="p450"/>
    <property type="match status" value="1"/>
</dbReference>
<feature type="binding site" description="axial binding residue" evidence="9">
    <location>
        <position position="429"/>
    </location>
    <ligand>
        <name>heme</name>
        <dbReference type="ChEBI" id="CHEBI:30413"/>
    </ligand>
    <ligandPart>
        <name>Fe</name>
        <dbReference type="ChEBI" id="CHEBI:18248"/>
    </ligandPart>
</feature>
<dbReference type="InterPro" id="IPR002403">
    <property type="entry name" value="Cyt_P450_E_grp-IV"/>
</dbReference>
<dbReference type="PANTHER" id="PTHR24305">
    <property type="entry name" value="CYTOCHROME P450"/>
    <property type="match status" value="1"/>
</dbReference>
<feature type="domain" description="FAD-binding" evidence="10">
    <location>
        <begin position="579"/>
        <end position="790"/>
    </location>
</feature>
<dbReference type="Proteomes" id="UP000541154">
    <property type="component" value="Unassembled WGS sequence"/>
</dbReference>
<dbReference type="Gene3D" id="1.10.630.10">
    <property type="entry name" value="Cytochrome P450"/>
    <property type="match status" value="1"/>
</dbReference>
<dbReference type="PRINTS" id="PR00465">
    <property type="entry name" value="EP450IV"/>
</dbReference>
<dbReference type="InterPro" id="IPR001128">
    <property type="entry name" value="Cyt_P450"/>
</dbReference>
<keyword evidence="3" id="KW-0285">Flavoprotein</keyword>
<keyword evidence="6" id="KW-0560">Oxidoreductase</keyword>
<dbReference type="GO" id="GO:0004497">
    <property type="term" value="F:monooxygenase activity"/>
    <property type="evidence" value="ECO:0007669"/>
    <property type="project" value="UniProtKB-KW"/>
</dbReference>
<dbReference type="EMBL" id="SPNV01000147">
    <property type="protein sequence ID" value="KAF5859949.1"/>
    <property type="molecule type" value="Genomic_DNA"/>
</dbReference>
<evidence type="ECO:0000259" key="10">
    <source>
        <dbReference type="Pfam" id="PF01494"/>
    </source>
</evidence>
<dbReference type="GO" id="GO:0005506">
    <property type="term" value="F:iron ion binding"/>
    <property type="evidence" value="ECO:0007669"/>
    <property type="project" value="InterPro"/>
</dbReference>
<dbReference type="PANTHER" id="PTHR24305:SF218">
    <property type="entry name" value="P450, PUTATIVE (EUROFUNG)-RELATED"/>
    <property type="match status" value="1"/>
</dbReference>
<evidence type="ECO:0000256" key="8">
    <source>
        <dbReference type="ARBA" id="ARBA00023033"/>
    </source>
</evidence>
<dbReference type="GO" id="GO:0020037">
    <property type="term" value="F:heme binding"/>
    <property type="evidence" value="ECO:0007669"/>
    <property type="project" value="InterPro"/>
</dbReference>
<keyword evidence="12" id="KW-1185">Reference proteome</keyword>
<evidence type="ECO:0000313" key="11">
    <source>
        <dbReference type="EMBL" id="KAF5859949.1"/>
    </source>
</evidence>
<dbReference type="PRINTS" id="PR00385">
    <property type="entry name" value="P450"/>
</dbReference>
<comment type="cofactor">
    <cofactor evidence="1 9">
        <name>heme</name>
        <dbReference type="ChEBI" id="CHEBI:30413"/>
    </cofactor>
</comment>
<reference evidence="11 12" key="1">
    <citation type="submission" date="2019-04" db="EMBL/GenBank/DDBJ databases">
        <title>Aspergillus burnettii sp. nov., novel species from soil in southeast Queensland.</title>
        <authorList>
            <person name="Gilchrist C.L.M."/>
            <person name="Pitt J.I."/>
            <person name="Lange L."/>
            <person name="Lacey H.J."/>
            <person name="Vuong D."/>
            <person name="Midgley D.J."/>
            <person name="Greenfield P."/>
            <person name="Bradbury M."/>
            <person name="Lacey E."/>
            <person name="Busk P.K."/>
            <person name="Pilgaard B."/>
            <person name="Chooi Y.H."/>
            <person name="Piggott A.M."/>
        </authorList>
    </citation>
    <scope>NUCLEOTIDE SEQUENCE [LARGE SCALE GENOMIC DNA]</scope>
    <source>
        <strain evidence="11 12">FRR 5400</strain>
    </source>
</reference>
<dbReference type="GO" id="GO:0071949">
    <property type="term" value="F:FAD binding"/>
    <property type="evidence" value="ECO:0007669"/>
    <property type="project" value="InterPro"/>
</dbReference>
<accession>A0A8H6E5A5</accession>
<evidence type="ECO:0000256" key="2">
    <source>
        <dbReference type="ARBA" id="ARBA00010617"/>
    </source>
</evidence>
<dbReference type="Pfam" id="PF01494">
    <property type="entry name" value="FAD_binding_3"/>
    <property type="match status" value="1"/>
</dbReference>
<keyword evidence="9" id="KW-0349">Heme</keyword>
<gene>
    <name evidence="11" type="ORF">ETB97_002209</name>
</gene>
<keyword evidence="7 9" id="KW-0408">Iron</keyword>
<dbReference type="Gene3D" id="3.50.50.60">
    <property type="entry name" value="FAD/NAD(P)-binding domain"/>
    <property type="match status" value="1"/>
</dbReference>
<evidence type="ECO:0000256" key="7">
    <source>
        <dbReference type="ARBA" id="ARBA00023004"/>
    </source>
</evidence>
<dbReference type="InterPro" id="IPR017972">
    <property type="entry name" value="Cyt_P450_CS"/>
</dbReference>
<comment type="caution">
    <text evidence="11">The sequence shown here is derived from an EMBL/GenBank/DDBJ whole genome shotgun (WGS) entry which is preliminary data.</text>
</comment>
<keyword evidence="8" id="KW-0503">Monooxygenase</keyword>
<evidence type="ECO:0000256" key="9">
    <source>
        <dbReference type="PIRSR" id="PIRSR602403-1"/>
    </source>
</evidence>
<evidence type="ECO:0000256" key="6">
    <source>
        <dbReference type="ARBA" id="ARBA00023002"/>
    </source>
</evidence>
<evidence type="ECO:0000313" key="12">
    <source>
        <dbReference type="Proteomes" id="UP000541154"/>
    </source>
</evidence>
<dbReference type="SUPFAM" id="SSF51905">
    <property type="entry name" value="FAD/NAD(P)-binding domain"/>
    <property type="match status" value="1"/>
</dbReference>